<dbReference type="EMBL" id="AGCA01000238">
    <property type="protein sequence ID" value="EGY29116.1"/>
    <property type="molecule type" value="Genomic_DNA"/>
</dbReference>
<reference evidence="2 3" key="1">
    <citation type="journal article" date="2012" name="Genome Res.">
        <title>Genomic basis of endosymbiont-conferred protection against an insect parasitoid.</title>
        <authorList>
            <person name="Hansen A.K."/>
            <person name="Vorburger C."/>
            <person name="Moran N.A."/>
        </authorList>
    </citation>
    <scope>NUCLEOTIDE SEQUENCE [LARGE SCALE GENOMIC DNA]</scope>
    <source>
        <strain evidence="3">R5.15</strain>
    </source>
</reference>
<keyword evidence="1" id="KW-0472">Membrane</keyword>
<feature type="transmembrane region" description="Helical" evidence="1">
    <location>
        <begin position="74"/>
        <end position="93"/>
    </location>
</feature>
<dbReference type="AlphaFoldDB" id="G2GYR1"/>
<keyword evidence="1" id="KW-0812">Transmembrane</keyword>
<dbReference type="Proteomes" id="UP000004116">
    <property type="component" value="Unassembled WGS sequence"/>
</dbReference>
<gene>
    <name evidence="2" type="ORF">Rin_00009210</name>
</gene>
<sequence>MLVDFNCNTDGVVTGFVRTASETLSNVTSHVFSREFVDALYSVGNRYYDNFSKINNKVMHMLHNMAAVLREHPIFFLEVAGVLIISIGSQILGTRLIMTHPRFQD</sequence>
<organism evidence="2 3">
    <name type="scientific">Candidatus Regiella insecticola 5.15</name>
    <dbReference type="NCBI Taxonomy" id="1005043"/>
    <lineage>
        <taxon>Bacteria</taxon>
        <taxon>Pseudomonadati</taxon>
        <taxon>Pseudomonadota</taxon>
        <taxon>Gammaproteobacteria</taxon>
        <taxon>Enterobacterales</taxon>
        <taxon>Enterobacteriaceae</taxon>
        <taxon>aphid secondary symbionts</taxon>
        <taxon>Candidatus Regiella</taxon>
    </lineage>
</organism>
<evidence type="ECO:0000313" key="3">
    <source>
        <dbReference type="Proteomes" id="UP000004116"/>
    </source>
</evidence>
<accession>G2GYR1</accession>
<keyword evidence="3" id="KW-1185">Reference proteome</keyword>
<dbReference type="RefSeq" id="WP_006706600.1">
    <property type="nucleotide sequence ID" value="NZ_AGCA01000238.1"/>
</dbReference>
<proteinExistence type="predicted"/>
<name>G2GYR1_9ENTR</name>
<protein>
    <submittedName>
        <fullName evidence="2">Uncharacterized protein</fullName>
    </submittedName>
</protein>
<evidence type="ECO:0000256" key="1">
    <source>
        <dbReference type="SAM" id="Phobius"/>
    </source>
</evidence>
<comment type="caution">
    <text evidence="2">The sequence shown here is derived from an EMBL/GenBank/DDBJ whole genome shotgun (WGS) entry which is preliminary data.</text>
</comment>
<evidence type="ECO:0000313" key="2">
    <source>
        <dbReference type="EMBL" id="EGY29116.1"/>
    </source>
</evidence>
<keyword evidence="1" id="KW-1133">Transmembrane helix</keyword>